<gene>
    <name evidence="1" type="ORF">SAMN05216302_101442</name>
</gene>
<dbReference type="STRING" id="52441.SAMN05216302_101442"/>
<accession>A0A1I4C1Z7</accession>
<protein>
    <recommendedName>
        <fullName evidence="3">Phage gp6-like head-tail connector protein</fullName>
    </recommendedName>
</protein>
<dbReference type="Gene3D" id="1.10.3230.30">
    <property type="entry name" value="Phage gp6-like head-tail connector protein"/>
    <property type="match status" value="1"/>
</dbReference>
<evidence type="ECO:0000313" key="1">
    <source>
        <dbReference type="EMBL" id="SFK74650.1"/>
    </source>
</evidence>
<dbReference type="Proteomes" id="UP000199533">
    <property type="component" value="Unassembled WGS sequence"/>
</dbReference>
<dbReference type="InterPro" id="IPR011738">
    <property type="entry name" value="Phage_CHP"/>
</dbReference>
<dbReference type="EMBL" id="FOSP01000014">
    <property type="protein sequence ID" value="SFK74650.1"/>
    <property type="molecule type" value="Genomic_DNA"/>
</dbReference>
<dbReference type="OrthoDB" id="6174494at2"/>
<dbReference type="RefSeq" id="WP_090699706.1">
    <property type="nucleotide sequence ID" value="NZ_FOSP01000014.1"/>
</dbReference>
<dbReference type="CDD" id="cd08054">
    <property type="entry name" value="gp6"/>
    <property type="match status" value="1"/>
</dbReference>
<dbReference type="NCBIfam" id="TIGR02215">
    <property type="entry name" value="phage_chp_gp8"/>
    <property type="match status" value="1"/>
</dbReference>
<name>A0A1I4C1Z7_9PROT</name>
<evidence type="ECO:0000313" key="2">
    <source>
        <dbReference type="Proteomes" id="UP000199533"/>
    </source>
</evidence>
<sequence length="190" mass="20894">MPVKVITAPTEYPVTLAEAKTYMRATSDTSEDAWIQRFIAAATQLFEGETGITVSSSVLEKTLDNFPSAIELDRPPVASVSSIKYDDIDGAEQTLSALDYVLDNSSDKRGWVVPVVGSVWPDTYAGSINTVRVRYVAGWSSASAVPDNIKLWIGAHVASWFENRSSDTEQKLIRQPALDGIVKSYRLYKL</sequence>
<proteinExistence type="predicted"/>
<reference evidence="2" key="1">
    <citation type="submission" date="2016-10" db="EMBL/GenBank/DDBJ databases">
        <authorList>
            <person name="Varghese N."/>
            <person name="Submissions S."/>
        </authorList>
    </citation>
    <scope>NUCLEOTIDE SEQUENCE [LARGE SCALE GENOMIC DNA]</scope>
    <source>
        <strain evidence="2">Nm69</strain>
    </source>
</reference>
<keyword evidence="2" id="KW-1185">Reference proteome</keyword>
<organism evidence="1 2">
    <name type="scientific">Nitrosomonas aestuarii</name>
    <dbReference type="NCBI Taxonomy" id="52441"/>
    <lineage>
        <taxon>Bacteria</taxon>
        <taxon>Pseudomonadati</taxon>
        <taxon>Pseudomonadota</taxon>
        <taxon>Betaproteobacteria</taxon>
        <taxon>Nitrosomonadales</taxon>
        <taxon>Nitrosomonadaceae</taxon>
        <taxon>Nitrosomonas</taxon>
    </lineage>
</organism>
<dbReference type="AlphaFoldDB" id="A0A1I4C1Z7"/>
<evidence type="ECO:0008006" key="3">
    <source>
        <dbReference type="Google" id="ProtNLM"/>
    </source>
</evidence>